<sequence>MISVADKSHLPAGGKHCPQELRITLLGHDWLEKSLTGNTILGRQMFDISRDMKMCVRRQGVLGNGRQVIVVSTPQRWIHYSVQDPNQVNENMATCMSMCPPGPNAFLTVIPMSSHRGKEWTIEGPLELLNDTVWRNTIVIFTRSVRQKGEPVEGFIARHGFLKAGLEKCGNRYLVLDTWEKGDGTQVAELLEKIDAMVIENAKAGGAGYVTTNEEVSRVTETERKEVEERVTLRRKNEQTARSTLRSLMGEYPPISMLRLLIVGPKQVGKSSAGNIILGDEVFQAGHPTSQCIERQGDVHQKRVSVVDTPGWNGRYRSEDTPQEVQQQITHSASMHAPHAVLVVVRSDETYTETDWLKVDEHLRFLGAWVWTRVIVLFTWGDKLGNTPIEDHIERWPALQRLVDKCGNRYHVFNNAGDTQVSDLLAKIEETKVSNDTEYLLSIFMKAKGENDLLKQTVEEKERIEEEMIKTDTEKDTQIEALKVTVEIERQAEVSQKKDHEEEIRIKLLEAERKNNQLKEVTIQKDKMITSLSERCAEKDDVIKAMKQSSEVKEAVPKEPEQEIAASKKQHTMANHKSEAILLKKTIEEVKRNNEDTKKVLIETIEGMQRLAQKKETDTVHFDKSDRPTLMTPLKTLEDLRKQQEWAFTVLSSHHEDTTKPITETGRTNQKEQDTDIMLPHDKRETTNKVWQPEANWTQSFLRVGGTALGAAVGALAGYYRVSSSQMITRSAIGAAGGALLGNLLIQRAWPQQRKMGSDTSCESLP</sequence>
<dbReference type="Gene3D" id="3.40.50.300">
    <property type="entry name" value="P-loop containing nucleotide triphosphate hydrolases"/>
    <property type="match status" value="2"/>
</dbReference>
<dbReference type="PANTHER" id="PTHR10903">
    <property type="entry name" value="GTPASE, IMAP FAMILY MEMBER-RELATED"/>
    <property type="match status" value="1"/>
</dbReference>
<dbReference type="InterPro" id="IPR006703">
    <property type="entry name" value="G_AIG1"/>
</dbReference>
<gene>
    <name evidence="6" type="ORF">FSCOSCO3_A013443</name>
</gene>
<evidence type="ECO:0000256" key="3">
    <source>
        <dbReference type="ARBA" id="ARBA00023134"/>
    </source>
</evidence>
<dbReference type="PANTHER" id="PTHR10903:SF107">
    <property type="entry name" value="GTPASE IMAP FAMILY MEMBER 4-LIKE-RELATED"/>
    <property type="match status" value="1"/>
</dbReference>
<evidence type="ECO:0000313" key="7">
    <source>
        <dbReference type="Proteomes" id="UP001314229"/>
    </source>
</evidence>
<comment type="similarity">
    <text evidence="1">Belongs to the TRAFAC class TrmE-Era-EngA-EngB-Septin-like GTPase superfamily. AIG1/Toc34/Toc159-like paraseptin GTPase family. IAN subfamily.</text>
</comment>
<dbReference type="InterPro" id="IPR027417">
    <property type="entry name" value="P-loop_NTPase"/>
</dbReference>
<reference evidence="6 7" key="1">
    <citation type="submission" date="2024-01" db="EMBL/GenBank/DDBJ databases">
        <authorList>
            <person name="Alioto T."/>
            <person name="Alioto T."/>
            <person name="Gomez Garrido J."/>
        </authorList>
    </citation>
    <scope>NUCLEOTIDE SEQUENCE [LARGE SCALE GENOMIC DNA]</scope>
</reference>
<feature type="coiled-coil region" evidence="4">
    <location>
        <begin position="447"/>
        <end position="521"/>
    </location>
</feature>
<protein>
    <submittedName>
        <fullName evidence="6">GTPase IMAP family member 8-like</fullName>
    </submittedName>
</protein>
<feature type="domain" description="AIG1-type G" evidence="5">
    <location>
        <begin position="255"/>
        <end position="462"/>
    </location>
</feature>
<keyword evidence="3" id="KW-0342">GTP-binding</keyword>
<evidence type="ECO:0000256" key="1">
    <source>
        <dbReference type="ARBA" id="ARBA00008535"/>
    </source>
</evidence>
<dbReference type="PROSITE" id="PS51720">
    <property type="entry name" value="G_AIG1"/>
    <property type="match status" value="1"/>
</dbReference>
<dbReference type="AlphaFoldDB" id="A0AAV1P540"/>
<dbReference type="Proteomes" id="UP001314229">
    <property type="component" value="Unassembled WGS sequence"/>
</dbReference>
<dbReference type="GO" id="GO:0005525">
    <property type="term" value="F:GTP binding"/>
    <property type="evidence" value="ECO:0007669"/>
    <property type="project" value="UniProtKB-KW"/>
</dbReference>
<keyword evidence="7" id="KW-1185">Reference proteome</keyword>
<dbReference type="Pfam" id="PF04548">
    <property type="entry name" value="AIG1"/>
    <property type="match status" value="2"/>
</dbReference>
<evidence type="ECO:0000256" key="4">
    <source>
        <dbReference type="SAM" id="Coils"/>
    </source>
</evidence>
<organism evidence="6 7">
    <name type="scientific">Scomber scombrus</name>
    <name type="common">Atlantic mackerel</name>
    <name type="synonym">Scomber vernalis</name>
    <dbReference type="NCBI Taxonomy" id="13677"/>
    <lineage>
        <taxon>Eukaryota</taxon>
        <taxon>Metazoa</taxon>
        <taxon>Chordata</taxon>
        <taxon>Craniata</taxon>
        <taxon>Vertebrata</taxon>
        <taxon>Euteleostomi</taxon>
        <taxon>Actinopterygii</taxon>
        <taxon>Neopterygii</taxon>
        <taxon>Teleostei</taxon>
        <taxon>Neoteleostei</taxon>
        <taxon>Acanthomorphata</taxon>
        <taxon>Pelagiaria</taxon>
        <taxon>Scombriformes</taxon>
        <taxon>Scombridae</taxon>
        <taxon>Scomber</taxon>
    </lineage>
</organism>
<accession>A0AAV1P540</accession>
<keyword evidence="4" id="KW-0175">Coiled coil</keyword>
<dbReference type="EMBL" id="CAWUFR010000092">
    <property type="protein sequence ID" value="CAK6966325.1"/>
    <property type="molecule type" value="Genomic_DNA"/>
</dbReference>
<dbReference type="InterPro" id="IPR045058">
    <property type="entry name" value="GIMA/IAN/Toc"/>
</dbReference>
<dbReference type="SUPFAM" id="SSF52540">
    <property type="entry name" value="P-loop containing nucleoside triphosphate hydrolases"/>
    <property type="match status" value="1"/>
</dbReference>
<proteinExistence type="inferred from homology"/>
<evidence type="ECO:0000256" key="2">
    <source>
        <dbReference type="ARBA" id="ARBA00022741"/>
    </source>
</evidence>
<name>A0AAV1P540_SCOSC</name>
<comment type="caution">
    <text evidence="6">The sequence shown here is derived from an EMBL/GenBank/DDBJ whole genome shotgun (WGS) entry which is preliminary data.</text>
</comment>
<evidence type="ECO:0000259" key="5">
    <source>
        <dbReference type="PROSITE" id="PS51720"/>
    </source>
</evidence>
<evidence type="ECO:0000313" key="6">
    <source>
        <dbReference type="EMBL" id="CAK6966325.1"/>
    </source>
</evidence>
<keyword evidence="2" id="KW-0547">Nucleotide-binding</keyword>